<dbReference type="GO" id="GO:0005886">
    <property type="term" value="C:plasma membrane"/>
    <property type="evidence" value="ECO:0007669"/>
    <property type="project" value="TreeGrafter"/>
</dbReference>
<evidence type="ECO:0000313" key="3">
    <source>
        <dbReference type="Proteomes" id="UP000221101"/>
    </source>
</evidence>
<dbReference type="GO" id="GO:0009273">
    <property type="term" value="P:peptidoglycan-based cell wall biogenesis"/>
    <property type="evidence" value="ECO:0007669"/>
    <property type="project" value="TreeGrafter"/>
</dbReference>
<evidence type="ECO:0000313" key="2">
    <source>
        <dbReference type="EMBL" id="PHM72763.1"/>
    </source>
</evidence>
<feature type="transmembrane region" description="Helical" evidence="1">
    <location>
        <begin position="189"/>
        <end position="207"/>
    </location>
</feature>
<feature type="transmembrane region" description="Helical" evidence="1">
    <location>
        <begin position="123"/>
        <end position="145"/>
    </location>
</feature>
<sequence length="317" mass="35382">MSTMTNIDHDLMLLLAGIFGILVIASVIGGILALWYSGERRNATIDNLNARIRGWWMICVICVLAIVVGLVGSVILFAVMSFFALREFITLTPTRRSDHEALFWCFFVFIPAQYLLVGMQWYGLFAVFIPVYVFLFLPARIALVGDTTHFLARTAKIQWGMLVTVFAISHAPALLMLEIPEYENQNIKLLLFLMIVVQMSDVLQYVFGKLWGKRPIVPKLSPNKTVEGFVGGILVSVLLGMSLFWVTPFSPREAGLMSLAITLMGFIGGLCMSAIKRDSGVKDFGGIIEGHGGMLDRIDSLCFAAPIFFHLTRYFYT</sequence>
<name>A0A2D0LAS2_9GAMM</name>
<organism evidence="2 3">
    <name type="scientific">Xenorhabdus kozodoii</name>
    <dbReference type="NCBI Taxonomy" id="351676"/>
    <lineage>
        <taxon>Bacteria</taxon>
        <taxon>Pseudomonadati</taxon>
        <taxon>Pseudomonadota</taxon>
        <taxon>Gammaproteobacteria</taxon>
        <taxon>Enterobacterales</taxon>
        <taxon>Morganellaceae</taxon>
        <taxon>Xenorhabdus</taxon>
    </lineage>
</organism>
<evidence type="ECO:0000256" key="1">
    <source>
        <dbReference type="SAM" id="Phobius"/>
    </source>
</evidence>
<comment type="caution">
    <text evidence="2">The sequence shown here is derived from an EMBL/GenBank/DDBJ whole genome shotgun (WGS) entry which is preliminary data.</text>
</comment>
<dbReference type="EMBL" id="NJCX01000015">
    <property type="protein sequence ID" value="PHM72763.1"/>
    <property type="molecule type" value="Genomic_DNA"/>
</dbReference>
<keyword evidence="2" id="KW-0808">Transferase</keyword>
<dbReference type="AlphaFoldDB" id="A0A2D0LAS2"/>
<feature type="transmembrane region" description="Helical" evidence="1">
    <location>
        <begin position="254"/>
        <end position="275"/>
    </location>
</feature>
<proteinExistence type="predicted"/>
<accession>A0A2D0LAS2</accession>
<feature type="transmembrane region" description="Helical" evidence="1">
    <location>
        <begin position="157"/>
        <end position="177"/>
    </location>
</feature>
<dbReference type="Proteomes" id="UP000221101">
    <property type="component" value="Unassembled WGS sequence"/>
</dbReference>
<protein>
    <submittedName>
        <fullName evidence="2">Putative phosphatidate cytidiltransferase</fullName>
    </submittedName>
</protein>
<dbReference type="Pfam" id="PF01148">
    <property type="entry name" value="CTP_transf_1"/>
    <property type="match status" value="1"/>
</dbReference>
<keyword evidence="3" id="KW-1185">Reference proteome</keyword>
<feature type="transmembrane region" description="Helical" evidence="1">
    <location>
        <begin position="12"/>
        <end position="35"/>
    </location>
</feature>
<feature type="transmembrane region" description="Helical" evidence="1">
    <location>
        <begin position="228"/>
        <end position="248"/>
    </location>
</feature>
<feature type="transmembrane region" description="Helical" evidence="1">
    <location>
        <begin position="55"/>
        <end position="80"/>
    </location>
</feature>
<dbReference type="PANTHER" id="PTHR43535">
    <property type="entry name" value="PHOSPHATIDATE CYTIDYLYLTRANSFERASE"/>
    <property type="match status" value="1"/>
</dbReference>
<keyword evidence="1" id="KW-0812">Transmembrane</keyword>
<reference evidence="2 3" key="1">
    <citation type="journal article" date="2017" name="Nat. Microbiol.">
        <title>Natural product diversity associated with the nematode symbionts Photorhabdus and Xenorhabdus.</title>
        <authorList>
            <person name="Tobias N.J."/>
            <person name="Wolff H."/>
            <person name="Djahanschiri B."/>
            <person name="Grundmann F."/>
            <person name="Kronenwerth M."/>
            <person name="Shi Y.M."/>
            <person name="Simonyi S."/>
            <person name="Grun P."/>
            <person name="Shapiro-Ilan D."/>
            <person name="Pidot S.J."/>
            <person name="Stinear T.P."/>
            <person name="Ebersberger I."/>
            <person name="Bode H.B."/>
        </authorList>
    </citation>
    <scope>NUCLEOTIDE SEQUENCE [LARGE SCALE GENOMIC DNA]</scope>
    <source>
        <strain evidence="2 3">DSM 17907</strain>
    </source>
</reference>
<dbReference type="GO" id="GO:0016740">
    <property type="term" value="F:transferase activity"/>
    <property type="evidence" value="ECO:0007669"/>
    <property type="project" value="UniProtKB-KW"/>
</dbReference>
<keyword evidence="1" id="KW-1133">Transmembrane helix</keyword>
<gene>
    <name evidence="2" type="ORF">Xkoz_02322</name>
</gene>
<dbReference type="PANTHER" id="PTHR43535:SF1">
    <property type="entry name" value="PHOSPHATIDATE CYTIDYLYLTRANSFERASE"/>
    <property type="match status" value="1"/>
</dbReference>
<feature type="transmembrane region" description="Helical" evidence="1">
    <location>
        <begin position="101"/>
        <end position="117"/>
    </location>
</feature>
<keyword evidence="1" id="KW-0472">Membrane</keyword>